<dbReference type="InterPro" id="IPR036915">
    <property type="entry name" value="Cyclin-like_sf"/>
</dbReference>
<dbReference type="Gene3D" id="1.10.472.10">
    <property type="entry name" value="Cyclin-like"/>
    <property type="match status" value="2"/>
</dbReference>
<organism evidence="4 5">
    <name type="scientific">Fistulifera solaris</name>
    <name type="common">Oleaginous diatom</name>
    <dbReference type="NCBI Taxonomy" id="1519565"/>
    <lineage>
        <taxon>Eukaryota</taxon>
        <taxon>Sar</taxon>
        <taxon>Stramenopiles</taxon>
        <taxon>Ochrophyta</taxon>
        <taxon>Bacillariophyta</taxon>
        <taxon>Bacillariophyceae</taxon>
        <taxon>Bacillariophycidae</taxon>
        <taxon>Naviculales</taxon>
        <taxon>Naviculaceae</taxon>
        <taxon>Fistulifera</taxon>
    </lineage>
</organism>
<dbReference type="AlphaFoldDB" id="A0A1Z5KM63"/>
<feature type="domain" description="Cyclin N-terminal" evidence="2">
    <location>
        <begin position="160"/>
        <end position="267"/>
    </location>
</feature>
<evidence type="ECO:0000313" key="5">
    <source>
        <dbReference type="Proteomes" id="UP000198406"/>
    </source>
</evidence>
<proteinExistence type="predicted"/>
<gene>
    <name evidence="4" type="ORF">FisN_23Hh126</name>
</gene>
<sequence length="365" mass="41946">MDDIDWTASDLRGKNLPCSKFKFPINHTFFRRGVFEVKIHHTSDLLRGLLNQFTMDTAQDTITAMMQREEKAYRRRDYIQAFNSKCSCGTIMTESQQAALHLLEECAWMVTDPVASPPAKAMVNKVPSVTCVQDFEEKSRLENTCSCAQPYPPYPSTDSLQFWREQMFDWSCMVADSYGVIDRTAVIANSFHLLDRYVDSELSSNALPITREDFQLFSMTCLYISIKIMDGHKLTVDALVLMSRGFYKPQDIIATENDILKTLQWQVTPPTTIEYCRLLWEFFPTNQSWNEFEALCATIAEVSVASASFLECRNSVVALAVLVLCARYRGYSECSIQGLLNRVQPFMKVDEEEYAEVYRQLKCLY</sequence>
<dbReference type="Pfam" id="PF00134">
    <property type="entry name" value="Cyclin_N"/>
    <property type="match status" value="1"/>
</dbReference>
<evidence type="ECO:0000259" key="3">
    <source>
        <dbReference type="Pfam" id="PF02984"/>
    </source>
</evidence>
<evidence type="ECO:0000259" key="2">
    <source>
        <dbReference type="Pfam" id="PF00134"/>
    </source>
</evidence>
<evidence type="ECO:0008006" key="6">
    <source>
        <dbReference type="Google" id="ProtNLM"/>
    </source>
</evidence>
<dbReference type="InParanoid" id="A0A1Z5KM63"/>
<dbReference type="EMBL" id="BDSP01000257">
    <property type="protein sequence ID" value="GAX27414.1"/>
    <property type="molecule type" value="Genomic_DNA"/>
</dbReference>
<keyword evidence="1" id="KW-0195">Cyclin</keyword>
<dbReference type="Proteomes" id="UP000198406">
    <property type="component" value="Unassembled WGS sequence"/>
</dbReference>
<evidence type="ECO:0000256" key="1">
    <source>
        <dbReference type="ARBA" id="ARBA00023127"/>
    </source>
</evidence>
<reference evidence="4 5" key="1">
    <citation type="journal article" date="2015" name="Plant Cell">
        <title>Oil accumulation by the oleaginous diatom Fistulifera solaris as revealed by the genome and transcriptome.</title>
        <authorList>
            <person name="Tanaka T."/>
            <person name="Maeda Y."/>
            <person name="Veluchamy A."/>
            <person name="Tanaka M."/>
            <person name="Abida H."/>
            <person name="Marechal E."/>
            <person name="Bowler C."/>
            <person name="Muto M."/>
            <person name="Sunaga Y."/>
            <person name="Tanaka M."/>
            <person name="Yoshino T."/>
            <person name="Taniguchi T."/>
            <person name="Fukuda Y."/>
            <person name="Nemoto M."/>
            <person name="Matsumoto M."/>
            <person name="Wong P.S."/>
            <person name="Aburatani S."/>
            <person name="Fujibuchi W."/>
        </authorList>
    </citation>
    <scope>NUCLEOTIDE SEQUENCE [LARGE SCALE GENOMIC DNA]</scope>
    <source>
        <strain evidence="4 5">JPCC DA0580</strain>
    </source>
</reference>
<dbReference type="SUPFAM" id="SSF47954">
    <property type="entry name" value="Cyclin-like"/>
    <property type="match status" value="1"/>
</dbReference>
<accession>A0A1Z5KM63</accession>
<dbReference type="PANTHER" id="PTHR10177">
    <property type="entry name" value="CYCLINS"/>
    <property type="match status" value="1"/>
</dbReference>
<protein>
    <recommendedName>
        <fullName evidence="6">Cyclin N-terminal domain-containing protein</fullName>
    </recommendedName>
</protein>
<dbReference type="InterPro" id="IPR006671">
    <property type="entry name" value="Cyclin_N"/>
</dbReference>
<dbReference type="OrthoDB" id="5590282at2759"/>
<comment type="caution">
    <text evidence="4">The sequence shown here is derived from an EMBL/GenBank/DDBJ whole genome shotgun (WGS) entry which is preliminary data.</text>
</comment>
<keyword evidence="5" id="KW-1185">Reference proteome</keyword>
<name>A0A1Z5KM63_FISSO</name>
<dbReference type="FunFam" id="1.10.472.10:FF:000093">
    <property type="entry name" value="Predicted protein"/>
    <property type="match status" value="1"/>
</dbReference>
<dbReference type="InterPro" id="IPR004367">
    <property type="entry name" value="Cyclin_C-dom"/>
</dbReference>
<dbReference type="InterPro" id="IPR039361">
    <property type="entry name" value="Cyclin"/>
</dbReference>
<evidence type="ECO:0000313" key="4">
    <source>
        <dbReference type="EMBL" id="GAX27414.1"/>
    </source>
</evidence>
<feature type="domain" description="Cyclin C-terminal" evidence="3">
    <location>
        <begin position="270"/>
        <end position="362"/>
    </location>
</feature>
<dbReference type="Pfam" id="PF02984">
    <property type="entry name" value="Cyclin_C"/>
    <property type="match status" value="1"/>
</dbReference>